<evidence type="ECO:0000313" key="1">
    <source>
        <dbReference type="EMBL" id="PJC31990.1"/>
    </source>
</evidence>
<dbReference type="Proteomes" id="UP000231383">
    <property type="component" value="Unassembled WGS sequence"/>
</dbReference>
<sequence length="242" mass="27701">MRKKHFLVACFIAVLAGFIAVNLLLSQSPYIEALSDDTIDVSDINISDYLFIFKGEQNTVFFRKNTIEKQVVYDNKPLTSIALSPSQMQVGFFYHPNDATTEEASLVIYNLYENTFQKIYHTTFASWDIRGALYWLDDAHVFFKRHCGTSCHGLTLLNIKSKSTTHAVLSFPPLPDMQEKTHFKDWFGNEYEMEGLVDDVRSVTENGLHYMVFMLKNYEGNSVGQKRFLFTGDALEDVSISP</sequence>
<gene>
    <name evidence="1" type="ORF">CO051_03520</name>
</gene>
<reference evidence="2" key="1">
    <citation type="submission" date="2017-09" db="EMBL/GenBank/DDBJ databases">
        <title>Depth-based differentiation of microbial function through sediment-hosted aquifers and enrichment of novel symbionts in the deep terrestrial subsurface.</title>
        <authorList>
            <person name="Probst A.J."/>
            <person name="Ladd B."/>
            <person name="Jarett J.K."/>
            <person name="Geller-Mcgrath D.E."/>
            <person name="Sieber C.M.K."/>
            <person name="Emerson J.B."/>
            <person name="Anantharaman K."/>
            <person name="Thomas B.C."/>
            <person name="Malmstrom R."/>
            <person name="Stieglmeier M."/>
            <person name="Klingl A."/>
            <person name="Woyke T."/>
            <person name="Ryan C.M."/>
            <person name="Banfield J.F."/>
        </authorList>
    </citation>
    <scope>NUCLEOTIDE SEQUENCE [LARGE SCALE GENOMIC DNA]</scope>
</reference>
<name>A0A2M8EZ33_9BACT</name>
<comment type="caution">
    <text evidence="1">The sequence shown here is derived from an EMBL/GenBank/DDBJ whole genome shotgun (WGS) entry which is preliminary data.</text>
</comment>
<proteinExistence type="predicted"/>
<organism evidence="1 2">
    <name type="scientific">Candidatus Roizmanbacteria bacterium CG_4_9_14_0_2_um_filter_39_13</name>
    <dbReference type="NCBI Taxonomy" id="1974839"/>
    <lineage>
        <taxon>Bacteria</taxon>
        <taxon>Candidatus Roizmaniibacteriota</taxon>
    </lineage>
</organism>
<dbReference type="EMBL" id="PFSC01000098">
    <property type="protein sequence ID" value="PJC31990.1"/>
    <property type="molecule type" value="Genomic_DNA"/>
</dbReference>
<evidence type="ECO:0000313" key="2">
    <source>
        <dbReference type="Proteomes" id="UP000231383"/>
    </source>
</evidence>
<protein>
    <submittedName>
        <fullName evidence="1">Uncharacterized protein</fullName>
    </submittedName>
</protein>
<dbReference type="AlphaFoldDB" id="A0A2M8EZ33"/>
<accession>A0A2M8EZ33</accession>